<feature type="domain" description="AB hydrolase-1" evidence="1">
    <location>
        <begin position="21"/>
        <end position="244"/>
    </location>
</feature>
<evidence type="ECO:0000259" key="1">
    <source>
        <dbReference type="Pfam" id="PF00561"/>
    </source>
</evidence>
<accession>A0ABS3CSS7</accession>
<reference evidence="2 3" key="1">
    <citation type="submission" date="2021-03" db="EMBL/GenBank/DDBJ databases">
        <title>novel species isolated from a fishpond in China.</title>
        <authorList>
            <person name="Lu H."/>
            <person name="Cai Z."/>
        </authorList>
    </citation>
    <scope>NUCLEOTIDE SEQUENCE [LARGE SCALE GENOMIC DNA]</scope>
    <source>
        <strain evidence="2 3">Y57</strain>
    </source>
</reference>
<organism evidence="2 3">
    <name type="scientific">Bowmanella yangjiangensis</name>
    <dbReference type="NCBI Taxonomy" id="2811230"/>
    <lineage>
        <taxon>Bacteria</taxon>
        <taxon>Pseudomonadati</taxon>
        <taxon>Pseudomonadota</taxon>
        <taxon>Gammaproteobacteria</taxon>
        <taxon>Alteromonadales</taxon>
        <taxon>Alteromonadaceae</taxon>
        <taxon>Bowmanella</taxon>
    </lineage>
</organism>
<name>A0ABS3CSS7_9ALTE</name>
<dbReference type="Pfam" id="PF00561">
    <property type="entry name" value="Abhydrolase_1"/>
    <property type="match status" value="1"/>
</dbReference>
<dbReference type="RefSeq" id="WP_206594009.1">
    <property type="nucleotide sequence ID" value="NZ_JAFKCS010000007.1"/>
</dbReference>
<keyword evidence="3" id="KW-1185">Reference proteome</keyword>
<keyword evidence="2" id="KW-0378">Hydrolase</keyword>
<dbReference type="PRINTS" id="PR00111">
    <property type="entry name" value="ABHYDROLASE"/>
</dbReference>
<protein>
    <submittedName>
        <fullName evidence="2">Alpha/beta hydrolase</fullName>
    </submittedName>
</protein>
<dbReference type="GO" id="GO:0016787">
    <property type="term" value="F:hydrolase activity"/>
    <property type="evidence" value="ECO:0007669"/>
    <property type="project" value="UniProtKB-KW"/>
</dbReference>
<gene>
    <name evidence="2" type="ORF">J0A65_09895</name>
</gene>
<dbReference type="EMBL" id="JAFKCS010000007">
    <property type="protein sequence ID" value="MBN7820177.1"/>
    <property type="molecule type" value="Genomic_DNA"/>
</dbReference>
<dbReference type="Gene3D" id="3.40.50.1820">
    <property type="entry name" value="alpha/beta hydrolase"/>
    <property type="match status" value="1"/>
</dbReference>
<comment type="caution">
    <text evidence="2">The sequence shown here is derived from an EMBL/GenBank/DDBJ whole genome shotgun (WGS) entry which is preliminary data.</text>
</comment>
<sequence length="277" mass="30895">MQYFHHDNVRLHYQDVGQGAPVLLLHGLGSCTEDWLDQIAALSNNNRVIALDLRGHGQSAAVRQAYLMRQLAEDAQALMEHLQLPTYHVVGFSMGGMVAFELALQAKESVQSLVIINSGPQALANSAKKRWQLMFRQLIISVLGMRSLGRVIGRKLFPQPNQRALRERFESGMAKMDKTSYQLALRAISQFSVQSSLPQITQPTLVISSDQDYTPISHKAEYIRLMPNARLVVIENSRHATPIDQPQALNKVLTEFIGSQCRAGKQTQSPDGPTLQQ</sequence>
<dbReference type="SUPFAM" id="SSF53474">
    <property type="entry name" value="alpha/beta-Hydrolases"/>
    <property type="match status" value="1"/>
</dbReference>
<evidence type="ECO:0000313" key="2">
    <source>
        <dbReference type="EMBL" id="MBN7820177.1"/>
    </source>
</evidence>
<dbReference type="InterPro" id="IPR050266">
    <property type="entry name" value="AB_hydrolase_sf"/>
</dbReference>
<proteinExistence type="predicted"/>
<dbReference type="InterPro" id="IPR029058">
    <property type="entry name" value="AB_hydrolase_fold"/>
</dbReference>
<dbReference type="InterPro" id="IPR000073">
    <property type="entry name" value="AB_hydrolase_1"/>
</dbReference>
<evidence type="ECO:0000313" key="3">
    <source>
        <dbReference type="Proteomes" id="UP000663992"/>
    </source>
</evidence>
<dbReference type="Proteomes" id="UP000663992">
    <property type="component" value="Unassembled WGS sequence"/>
</dbReference>
<dbReference type="PANTHER" id="PTHR43798">
    <property type="entry name" value="MONOACYLGLYCEROL LIPASE"/>
    <property type="match status" value="1"/>
</dbReference>